<dbReference type="GO" id="GO:0030649">
    <property type="term" value="P:aminoglycoside antibiotic catabolic process"/>
    <property type="evidence" value="ECO:0007669"/>
    <property type="project" value="TreeGrafter"/>
</dbReference>
<dbReference type="PROSITE" id="PS51186">
    <property type="entry name" value="GNAT"/>
    <property type="match status" value="1"/>
</dbReference>
<reference evidence="6 7" key="1">
    <citation type="submission" date="2011-11" db="EMBL/GenBank/DDBJ databases">
        <title>The Noncontiguous Finished sequence of Saccharomonospora cyanea NA-134.</title>
        <authorList>
            <consortium name="US DOE Joint Genome Institute"/>
            <person name="Lucas S."/>
            <person name="Han J."/>
            <person name="Lapidus A."/>
            <person name="Cheng J.-F."/>
            <person name="Goodwin L."/>
            <person name="Pitluck S."/>
            <person name="Peters L."/>
            <person name="Ovchinnikova G."/>
            <person name="Lu M."/>
            <person name="Detter J.C."/>
            <person name="Han C."/>
            <person name="Tapia R."/>
            <person name="Land M."/>
            <person name="Hauser L."/>
            <person name="Kyrpides N."/>
            <person name="Ivanova N."/>
            <person name="Pagani I."/>
            <person name="Brambilla E.-M."/>
            <person name="Klenk H.-P."/>
            <person name="Woyke T."/>
        </authorList>
    </citation>
    <scope>NUCLEOTIDE SEQUENCE [LARGE SCALE GENOMIC DNA]</scope>
    <source>
        <strain evidence="6 7">NA-134</strain>
    </source>
</reference>
<comment type="similarity">
    <text evidence="1 4">Belongs to the acetyltransferase Eis family.</text>
</comment>
<name>H5XIC3_9PSEU</name>
<dbReference type="Proteomes" id="UP000002791">
    <property type="component" value="Chromosome"/>
</dbReference>
<feature type="domain" description="N-acetyltransferase" evidence="5">
    <location>
        <begin position="4"/>
        <end position="147"/>
    </location>
</feature>
<dbReference type="SUPFAM" id="SSF55729">
    <property type="entry name" value="Acyl-CoA N-acyltransferases (Nat)"/>
    <property type="match status" value="1"/>
</dbReference>
<dbReference type="Pfam" id="PF17668">
    <property type="entry name" value="Acetyltransf_17"/>
    <property type="match status" value="1"/>
</dbReference>
<dbReference type="GO" id="GO:0034069">
    <property type="term" value="F:aminoglycoside N-acetyltransferase activity"/>
    <property type="evidence" value="ECO:0007669"/>
    <property type="project" value="TreeGrafter"/>
</dbReference>
<dbReference type="InterPro" id="IPR025559">
    <property type="entry name" value="Eis_dom"/>
</dbReference>
<dbReference type="RefSeq" id="WP_005457083.1">
    <property type="nucleotide sequence ID" value="NZ_CM001440.1"/>
</dbReference>
<dbReference type="InterPro" id="IPR051554">
    <property type="entry name" value="Acetyltransferase_Eis"/>
</dbReference>
<evidence type="ECO:0000256" key="2">
    <source>
        <dbReference type="ARBA" id="ARBA00022679"/>
    </source>
</evidence>
<dbReference type="eggNOG" id="COG4552">
    <property type="taxonomic scope" value="Bacteria"/>
</dbReference>
<proteinExistence type="inferred from homology"/>
<dbReference type="InterPro" id="IPR041380">
    <property type="entry name" value="Acetyltransf_17"/>
</dbReference>
<dbReference type="HOGENOM" id="CLU_050659_0_0_11"/>
<feature type="active site" description="Proton acceptor; via carboxylate" evidence="4">
    <location>
        <position position="397"/>
    </location>
</feature>
<evidence type="ECO:0000259" key="5">
    <source>
        <dbReference type="PROSITE" id="PS51186"/>
    </source>
</evidence>
<accession>H5XIC3</accession>
<dbReference type="AlphaFoldDB" id="H5XIC3"/>
<dbReference type="InterPro" id="IPR036527">
    <property type="entry name" value="SCP2_sterol-bd_dom_sf"/>
</dbReference>
<dbReference type="PANTHER" id="PTHR37817:SF1">
    <property type="entry name" value="N-ACETYLTRANSFERASE EIS"/>
    <property type="match status" value="1"/>
</dbReference>
<feature type="binding site" evidence="4">
    <location>
        <begin position="82"/>
        <end position="84"/>
    </location>
    <ligand>
        <name>acetyl-CoA</name>
        <dbReference type="ChEBI" id="CHEBI:57288"/>
    </ligand>
</feature>
<dbReference type="PANTHER" id="PTHR37817">
    <property type="entry name" value="N-ACETYLTRANSFERASE EIS"/>
    <property type="match status" value="1"/>
</dbReference>
<organism evidence="6 7">
    <name type="scientific">Saccharomonospora cyanea NA-134</name>
    <dbReference type="NCBI Taxonomy" id="882082"/>
    <lineage>
        <taxon>Bacteria</taxon>
        <taxon>Bacillati</taxon>
        <taxon>Actinomycetota</taxon>
        <taxon>Actinomycetes</taxon>
        <taxon>Pseudonocardiales</taxon>
        <taxon>Pseudonocardiaceae</taxon>
        <taxon>Saccharomonospora</taxon>
    </lineage>
</organism>
<keyword evidence="2 4" id="KW-0808">Transferase</keyword>
<dbReference type="InterPro" id="IPR000182">
    <property type="entry name" value="GNAT_dom"/>
</dbReference>
<feature type="binding site" evidence="4">
    <location>
        <begin position="90"/>
        <end position="95"/>
    </location>
    <ligand>
        <name>acetyl-CoA</name>
        <dbReference type="ChEBI" id="CHEBI:57288"/>
    </ligand>
</feature>
<dbReference type="InterPro" id="IPR022902">
    <property type="entry name" value="NAcTrfase_Eis"/>
</dbReference>
<protein>
    <submittedName>
        <fullName evidence="6">Putative acetyltransferase</fullName>
    </submittedName>
</protein>
<dbReference type="NCBIfam" id="NF002367">
    <property type="entry name" value="PRK01346.1-4"/>
    <property type="match status" value="1"/>
</dbReference>
<dbReference type="Gene3D" id="3.40.630.30">
    <property type="match status" value="2"/>
</dbReference>
<dbReference type="Pfam" id="PF13527">
    <property type="entry name" value="Acetyltransf_9"/>
    <property type="match status" value="1"/>
</dbReference>
<keyword evidence="7" id="KW-1185">Reference proteome</keyword>
<gene>
    <name evidence="6" type="ORF">SaccyDRAFT_2908</name>
</gene>
<feature type="active site" description="Proton donor" evidence="4">
    <location>
        <position position="123"/>
    </location>
</feature>
<feature type="binding site" evidence="4">
    <location>
        <begin position="118"/>
        <end position="119"/>
    </location>
    <ligand>
        <name>acetyl-CoA</name>
        <dbReference type="ChEBI" id="CHEBI:57288"/>
    </ligand>
</feature>
<evidence type="ECO:0000256" key="4">
    <source>
        <dbReference type="HAMAP-Rule" id="MF_01812"/>
    </source>
</evidence>
<evidence type="ECO:0000256" key="1">
    <source>
        <dbReference type="ARBA" id="ARBA00009213"/>
    </source>
</evidence>
<evidence type="ECO:0000313" key="7">
    <source>
        <dbReference type="Proteomes" id="UP000002791"/>
    </source>
</evidence>
<dbReference type="SUPFAM" id="SSF55718">
    <property type="entry name" value="SCP-like"/>
    <property type="match status" value="1"/>
</dbReference>
<evidence type="ECO:0000256" key="3">
    <source>
        <dbReference type="ARBA" id="ARBA00023315"/>
    </source>
</evidence>
<dbReference type="HAMAP" id="MF_01812">
    <property type="entry name" value="Eis"/>
    <property type="match status" value="1"/>
</dbReference>
<comment type="subunit">
    <text evidence="4">Homohexamer; trimer of dimers.</text>
</comment>
<dbReference type="STRING" id="882082.SaccyDRAFT_2908"/>
<evidence type="ECO:0000313" key="6">
    <source>
        <dbReference type="EMBL" id="EHR61751.1"/>
    </source>
</evidence>
<dbReference type="EMBL" id="CM001440">
    <property type="protein sequence ID" value="EHR61751.1"/>
    <property type="molecule type" value="Genomic_DNA"/>
</dbReference>
<dbReference type="OrthoDB" id="8399956at2"/>
<keyword evidence="3 4" id="KW-0012">Acyltransferase</keyword>
<sequence length="397" mass="43812">MNDVVVRALRDDEFRAAHTLFRAALHAGPATDEQWERVRGVYQPGRALGAFDEHLIGTARSTDAELVVPGGTRLPMAAVTGVGVRADRTRRGVLTALMRHQLTEFAERGVTAAVLYATEGVIYGRFGYGIASRMRDCTVYRERARLRPGVPEGGEVELLTVDEAERRLPDVYARIPLRPGMMTRTERWWPGMFSHLRQSEGNVVTVVHHGTDGPDGFAVYRVDRDSGMSGTMNVIDLHYADASAFAGLWRFLLSVDLVGEITVRNRGLDEPLELLFTDPRACETRTVADESWLRLVDVEAALTARTWHGEPVVLEVTDPVLENNTGRYRVGPDGVERTDSAPDACLDVDALSMVYAGGWRPSALVAAGRIGAADTVTAERLDELTRTRYAPWCGTFF</sequence>
<dbReference type="InterPro" id="IPR016181">
    <property type="entry name" value="Acyl_CoA_acyltransferase"/>
</dbReference>
<dbReference type="Gene3D" id="3.30.1050.10">
    <property type="entry name" value="SCP2 sterol-binding domain"/>
    <property type="match status" value="1"/>
</dbReference>
<dbReference type="Pfam" id="PF13530">
    <property type="entry name" value="SCP2_2"/>
    <property type="match status" value="1"/>
</dbReference>